<dbReference type="Gene3D" id="1.10.10.10">
    <property type="entry name" value="Winged helix-like DNA-binding domain superfamily/Winged helix DNA-binding domain"/>
    <property type="match status" value="1"/>
</dbReference>
<protein>
    <submittedName>
        <fullName evidence="2">PadR family transcriptional regulator</fullName>
    </submittedName>
</protein>
<dbReference type="SUPFAM" id="SSF46785">
    <property type="entry name" value="Winged helix' DNA-binding domain"/>
    <property type="match status" value="1"/>
</dbReference>
<dbReference type="PANTHER" id="PTHR33169:SF14">
    <property type="entry name" value="TRANSCRIPTIONAL REGULATOR RV3488"/>
    <property type="match status" value="1"/>
</dbReference>
<evidence type="ECO:0000259" key="1">
    <source>
        <dbReference type="Pfam" id="PF03551"/>
    </source>
</evidence>
<dbReference type="AlphaFoldDB" id="A0A9D1USQ4"/>
<dbReference type="InterPro" id="IPR036390">
    <property type="entry name" value="WH_DNA-bd_sf"/>
</dbReference>
<organism evidence="2 3">
    <name type="scientific">Candidatus Nesterenkonia stercoripullorum</name>
    <dbReference type="NCBI Taxonomy" id="2838701"/>
    <lineage>
        <taxon>Bacteria</taxon>
        <taxon>Bacillati</taxon>
        <taxon>Actinomycetota</taxon>
        <taxon>Actinomycetes</taxon>
        <taxon>Micrococcales</taxon>
        <taxon>Micrococcaceae</taxon>
        <taxon>Nesterenkonia</taxon>
    </lineage>
</organism>
<accession>A0A9D1USQ4</accession>
<dbReference type="Pfam" id="PF03551">
    <property type="entry name" value="PadR"/>
    <property type="match status" value="1"/>
</dbReference>
<dbReference type="InterPro" id="IPR005149">
    <property type="entry name" value="Tscrpt_reg_PadR_N"/>
</dbReference>
<name>A0A9D1USQ4_9MICC</name>
<sequence>MSQDIIYNAQLLKGVLPMLALALLDEQESYGYELVTRLRAAGLTSIAPGTVYPILSRLEREGQLTSRLQPSHSGPARKYYSPTGLGLDSLQEARNVWASLSHVVDATAMTSRDRAPAPELP</sequence>
<reference evidence="2" key="2">
    <citation type="submission" date="2021-04" db="EMBL/GenBank/DDBJ databases">
        <authorList>
            <person name="Gilroy R."/>
        </authorList>
    </citation>
    <scope>NUCLEOTIDE SEQUENCE</scope>
    <source>
        <strain evidence="2">ChiHejej3B27-3195</strain>
    </source>
</reference>
<gene>
    <name evidence="2" type="ORF">H9871_06130</name>
</gene>
<evidence type="ECO:0000313" key="2">
    <source>
        <dbReference type="EMBL" id="HIW99703.1"/>
    </source>
</evidence>
<dbReference type="InterPro" id="IPR036388">
    <property type="entry name" value="WH-like_DNA-bd_sf"/>
</dbReference>
<dbReference type="InterPro" id="IPR052509">
    <property type="entry name" value="Metal_resp_DNA-bind_regulator"/>
</dbReference>
<dbReference type="PANTHER" id="PTHR33169">
    <property type="entry name" value="PADR-FAMILY TRANSCRIPTIONAL REGULATOR"/>
    <property type="match status" value="1"/>
</dbReference>
<proteinExistence type="predicted"/>
<dbReference type="Proteomes" id="UP000824151">
    <property type="component" value="Unassembled WGS sequence"/>
</dbReference>
<dbReference type="EMBL" id="DXGD01000225">
    <property type="protein sequence ID" value="HIW99703.1"/>
    <property type="molecule type" value="Genomic_DNA"/>
</dbReference>
<evidence type="ECO:0000313" key="3">
    <source>
        <dbReference type="Proteomes" id="UP000824151"/>
    </source>
</evidence>
<reference evidence="2" key="1">
    <citation type="journal article" date="2021" name="PeerJ">
        <title>Extensive microbial diversity within the chicken gut microbiome revealed by metagenomics and culture.</title>
        <authorList>
            <person name="Gilroy R."/>
            <person name="Ravi A."/>
            <person name="Getino M."/>
            <person name="Pursley I."/>
            <person name="Horton D.L."/>
            <person name="Alikhan N.F."/>
            <person name="Baker D."/>
            <person name="Gharbi K."/>
            <person name="Hall N."/>
            <person name="Watson M."/>
            <person name="Adriaenssens E.M."/>
            <person name="Foster-Nyarko E."/>
            <person name="Jarju S."/>
            <person name="Secka A."/>
            <person name="Antonio M."/>
            <person name="Oren A."/>
            <person name="Chaudhuri R.R."/>
            <person name="La Ragione R."/>
            <person name="Hildebrand F."/>
            <person name="Pallen M.J."/>
        </authorList>
    </citation>
    <scope>NUCLEOTIDE SEQUENCE</scope>
    <source>
        <strain evidence="2">ChiHejej3B27-3195</strain>
    </source>
</reference>
<comment type="caution">
    <text evidence="2">The sequence shown here is derived from an EMBL/GenBank/DDBJ whole genome shotgun (WGS) entry which is preliminary data.</text>
</comment>
<feature type="domain" description="Transcription regulator PadR N-terminal" evidence="1">
    <location>
        <begin position="21"/>
        <end position="91"/>
    </location>
</feature>